<protein>
    <submittedName>
        <fullName evidence="1">Uncharacterized protein</fullName>
    </submittedName>
</protein>
<dbReference type="EMBL" id="CP039349">
    <property type="protein sequence ID" value="QCD94930.1"/>
    <property type="molecule type" value="Genomic_DNA"/>
</dbReference>
<sequence length="79" mass="8455">MGIHECRKIWEEVQNVSIAWRLGVWPPGASAVIVRLQVEGSCAEDGFCSVGLGSMGEIFVIFGKVDEGVVHVSQGGELP</sequence>
<name>A0A4D6M2A8_VIGUN</name>
<evidence type="ECO:0000313" key="1">
    <source>
        <dbReference type="EMBL" id="QCD94930.1"/>
    </source>
</evidence>
<proteinExistence type="predicted"/>
<organism evidence="1 2">
    <name type="scientific">Vigna unguiculata</name>
    <name type="common">Cowpea</name>
    <dbReference type="NCBI Taxonomy" id="3917"/>
    <lineage>
        <taxon>Eukaryota</taxon>
        <taxon>Viridiplantae</taxon>
        <taxon>Streptophyta</taxon>
        <taxon>Embryophyta</taxon>
        <taxon>Tracheophyta</taxon>
        <taxon>Spermatophyta</taxon>
        <taxon>Magnoliopsida</taxon>
        <taxon>eudicotyledons</taxon>
        <taxon>Gunneridae</taxon>
        <taxon>Pentapetalae</taxon>
        <taxon>rosids</taxon>
        <taxon>fabids</taxon>
        <taxon>Fabales</taxon>
        <taxon>Fabaceae</taxon>
        <taxon>Papilionoideae</taxon>
        <taxon>50 kb inversion clade</taxon>
        <taxon>NPAAA clade</taxon>
        <taxon>indigoferoid/millettioid clade</taxon>
        <taxon>Phaseoleae</taxon>
        <taxon>Vigna</taxon>
    </lineage>
</organism>
<dbReference type="Proteomes" id="UP000501690">
    <property type="component" value="Linkage Group LG5"/>
</dbReference>
<keyword evidence="2" id="KW-1185">Reference proteome</keyword>
<accession>A0A4D6M2A8</accession>
<gene>
    <name evidence="1" type="ORF">DEO72_LG5g3020</name>
</gene>
<evidence type="ECO:0000313" key="2">
    <source>
        <dbReference type="Proteomes" id="UP000501690"/>
    </source>
</evidence>
<dbReference type="AlphaFoldDB" id="A0A4D6M2A8"/>
<reference evidence="1 2" key="1">
    <citation type="submission" date="2019-04" db="EMBL/GenBank/DDBJ databases">
        <title>An improved genome assembly and genetic linkage map for asparagus bean, Vigna unguiculata ssp. sesquipedialis.</title>
        <authorList>
            <person name="Xia Q."/>
            <person name="Zhang R."/>
            <person name="Dong Y."/>
        </authorList>
    </citation>
    <scope>NUCLEOTIDE SEQUENCE [LARGE SCALE GENOMIC DNA]</scope>
    <source>
        <tissue evidence="1">Leaf</tissue>
    </source>
</reference>